<dbReference type="AlphaFoldDB" id="X1T0B5"/>
<protein>
    <submittedName>
        <fullName evidence="1">Uncharacterized protein</fullName>
    </submittedName>
</protein>
<proteinExistence type="predicted"/>
<organism evidence="1">
    <name type="scientific">marine sediment metagenome</name>
    <dbReference type="NCBI Taxonomy" id="412755"/>
    <lineage>
        <taxon>unclassified sequences</taxon>
        <taxon>metagenomes</taxon>
        <taxon>ecological metagenomes</taxon>
    </lineage>
</organism>
<name>X1T0B5_9ZZZZ</name>
<evidence type="ECO:0000313" key="1">
    <source>
        <dbReference type="EMBL" id="GAI81040.1"/>
    </source>
</evidence>
<reference evidence="1" key="1">
    <citation type="journal article" date="2014" name="Front. Microbiol.">
        <title>High frequency of phylogenetically diverse reductive dehalogenase-homologous genes in deep subseafloor sedimentary metagenomes.</title>
        <authorList>
            <person name="Kawai M."/>
            <person name="Futagami T."/>
            <person name="Toyoda A."/>
            <person name="Takaki Y."/>
            <person name="Nishi S."/>
            <person name="Hori S."/>
            <person name="Arai W."/>
            <person name="Tsubouchi T."/>
            <person name="Morono Y."/>
            <person name="Uchiyama I."/>
            <person name="Ito T."/>
            <person name="Fujiyama A."/>
            <person name="Inagaki F."/>
            <person name="Takami H."/>
        </authorList>
    </citation>
    <scope>NUCLEOTIDE SEQUENCE</scope>
    <source>
        <strain evidence="1">Expedition CK06-06</strain>
    </source>
</reference>
<gene>
    <name evidence="1" type="ORF">S12H4_12048</name>
</gene>
<comment type="caution">
    <text evidence="1">The sequence shown here is derived from an EMBL/GenBank/DDBJ whole genome shotgun (WGS) entry which is preliminary data.</text>
</comment>
<accession>X1T0B5</accession>
<dbReference type="EMBL" id="BARW01005587">
    <property type="protein sequence ID" value="GAI81040.1"/>
    <property type="molecule type" value="Genomic_DNA"/>
</dbReference>
<sequence>MKTATYNLIGGGTKVVEYDENAPCIICGEPVVEASMGGTALCPWCDVGKCRYCKVALPMGITKEQSIKKIREHMQWHISHPVKEPYSGENSGG</sequence>